<reference evidence="2" key="2">
    <citation type="submission" date="2021-03" db="EMBL/GenBank/DDBJ databases">
        <authorList>
            <person name="Artuso I."/>
            <person name="Turrini P."/>
            <person name="Pirolo M."/>
            <person name="Lugli G.A."/>
            <person name="Ventura M."/>
            <person name="Visca P."/>
        </authorList>
    </citation>
    <scope>NUCLEOTIDE SEQUENCE</scope>
    <source>
        <strain evidence="2">LMG 26462</strain>
    </source>
</reference>
<reference evidence="2" key="1">
    <citation type="journal article" date="2021" name="Microorganisms">
        <title>Phylogenomic Reconstruction and Metabolic Potential of the Genus Aminobacter.</title>
        <authorList>
            <person name="Artuso I."/>
            <person name="Turrini P."/>
            <person name="Pirolo M."/>
            <person name="Lugli G.A."/>
            <person name="Ventura M."/>
            <person name="Visca P."/>
        </authorList>
    </citation>
    <scope>NUCLEOTIDE SEQUENCE</scope>
    <source>
        <strain evidence="2">LMG 26462</strain>
    </source>
</reference>
<evidence type="ECO:0000313" key="3">
    <source>
        <dbReference type="Proteomes" id="UP001138921"/>
    </source>
</evidence>
<dbReference type="PANTHER" id="PTHR22916">
    <property type="entry name" value="GLYCOSYLTRANSFERASE"/>
    <property type="match status" value="1"/>
</dbReference>
<comment type="caution">
    <text evidence="2">The sequence shown here is derived from an EMBL/GenBank/DDBJ whole genome shotgun (WGS) entry which is preliminary data.</text>
</comment>
<name>A0A9X1AHH9_9HYPH</name>
<dbReference type="AlphaFoldDB" id="A0A9X1AHH9"/>
<dbReference type="GO" id="GO:0016758">
    <property type="term" value="F:hexosyltransferase activity"/>
    <property type="evidence" value="ECO:0007669"/>
    <property type="project" value="UniProtKB-ARBA"/>
</dbReference>
<sequence>MTYYSVVIPAYNAARTIAETLRSVVAQSLAPAEIIVVDDGSTDETELAARQSGVEFIYIRQDNAGPGSATTRGFAHCAHPHIATVDADDLWLPEKIERQFRRLEEMPQLAAVFTLWRTFRHGEPDDGKGTVGPGWSRTTMLVRRDVALAVGPVIDPPGNRGDMVDWLGRAREDGHQLGMIDEVLSLRRILPGSMSYGRDPDRDRGYLEVARMAMLRRKLKNAGQG</sequence>
<dbReference type="Gene3D" id="3.90.550.10">
    <property type="entry name" value="Spore Coat Polysaccharide Biosynthesis Protein SpsA, Chain A"/>
    <property type="match status" value="1"/>
</dbReference>
<dbReference type="Pfam" id="PF00535">
    <property type="entry name" value="Glycos_transf_2"/>
    <property type="match status" value="1"/>
</dbReference>
<keyword evidence="3" id="KW-1185">Reference proteome</keyword>
<protein>
    <submittedName>
        <fullName evidence="2">Glycosyltransferase family 2 protein</fullName>
    </submittedName>
</protein>
<organism evidence="2 3">
    <name type="scientific">Aminobacter anthyllidis</name>
    <dbReference type="NCBI Taxonomy" id="1035067"/>
    <lineage>
        <taxon>Bacteria</taxon>
        <taxon>Pseudomonadati</taxon>
        <taxon>Pseudomonadota</taxon>
        <taxon>Alphaproteobacteria</taxon>
        <taxon>Hyphomicrobiales</taxon>
        <taxon>Phyllobacteriaceae</taxon>
        <taxon>Aminobacter</taxon>
    </lineage>
</organism>
<gene>
    <name evidence="2" type="ORF">J1C56_29635</name>
</gene>
<evidence type="ECO:0000259" key="1">
    <source>
        <dbReference type="Pfam" id="PF00535"/>
    </source>
</evidence>
<dbReference type="PANTHER" id="PTHR22916:SF3">
    <property type="entry name" value="UDP-GLCNAC:BETAGAL BETA-1,3-N-ACETYLGLUCOSAMINYLTRANSFERASE-LIKE PROTEIN 1"/>
    <property type="match status" value="1"/>
</dbReference>
<accession>A0A9X1AHH9</accession>
<dbReference type="InterPro" id="IPR001173">
    <property type="entry name" value="Glyco_trans_2-like"/>
</dbReference>
<dbReference type="Proteomes" id="UP001138921">
    <property type="component" value="Unassembled WGS sequence"/>
</dbReference>
<evidence type="ECO:0000313" key="2">
    <source>
        <dbReference type="EMBL" id="MBT1159718.1"/>
    </source>
</evidence>
<dbReference type="InterPro" id="IPR029044">
    <property type="entry name" value="Nucleotide-diphossugar_trans"/>
</dbReference>
<feature type="domain" description="Glycosyltransferase 2-like" evidence="1">
    <location>
        <begin position="5"/>
        <end position="119"/>
    </location>
</feature>
<dbReference type="CDD" id="cd00761">
    <property type="entry name" value="Glyco_tranf_GTA_type"/>
    <property type="match status" value="1"/>
</dbReference>
<dbReference type="RefSeq" id="WP_214393522.1">
    <property type="nucleotide sequence ID" value="NZ_JAFLWW010000013.1"/>
</dbReference>
<dbReference type="EMBL" id="JAFLWW010000013">
    <property type="protein sequence ID" value="MBT1159718.1"/>
    <property type="molecule type" value="Genomic_DNA"/>
</dbReference>
<proteinExistence type="predicted"/>
<dbReference type="SUPFAM" id="SSF53448">
    <property type="entry name" value="Nucleotide-diphospho-sugar transferases"/>
    <property type="match status" value="1"/>
</dbReference>